<dbReference type="EMBL" id="KZ303867">
    <property type="protein sequence ID" value="PHZ08175.1"/>
    <property type="molecule type" value="Genomic_DNA"/>
</dbReference>
<keyword evidence="3" id="KW-1185">Reference proteome</keyword>
<dbReference type="GeneID" id="35445161"/>
<proteinExistence type="predicted"/>
<organism evidence="2 3">
    <name type="scientific">Rhizopus microsporus ATCC 52813</name>
    <dbReference type="NCBI Taxonomy" id="1340429"/>
    <lineage>
        <taxon>Eukaryota</taxon>
        <taxon>Fungi</taxon>
        <taxon>Fungi incertae sedis</taxon>
        <taxon>Mucoromycota</taxon>
        <taxon>Mucoromycotina</taxon>
        <taxon>Mucoromycetes</taxon>
        <taxon>Mucorales</taxon>
        <taxon>Mucorineae</taxon>
        <taxon>Rhizopodaceae</taxon>
        <taxon>Rhizopus</taxon>
    </lineage>
</organism>
<evidence type="ECO:0000259" key="1">
    <source>
        <dbReference type="Pfam" id="PF13966"/>
    </source>
</evidence>
<dbReference type="Pfam" id="PF13966">
    <property type="entry name" value="zf-RVT"/>
    <property type="match status" value="1"/>
</dbReference>
<sequence>MDVKAGTTKIFLATMNLHFVQHEFCSHHWVHLFSITGEFTFRNLFTPHNLRPDSQFQYTLYRMPQPNFEDLLTVELPGAMDFHHISLKLFRISQLLSIDALPAHYPHGPATAWRTFWLSSFPHQAHTVLWRYYHRKLPTRQRLHQLYPDRRLYPYCLLCGGVEDDEHFLWSCMLKKETWSRIANRFLQPIARLAYESLALGSSKHIEALSGLCVDGQTIIACTVWAIWRRQWRFVFNGRTFWPDEAAARATQAIKRIHDENIYRERLKSSCSG</sequence>
<feature type="domain" description="Reverse transcriptase zinc-binding" evidence="1">
    <location>
        <begin position="111"/>
        <end position="179"/>
    </location>
</feature>
<evidence type="ECO:0000313" key="3">
    <source>
        <dbReference type="Proteomes" id="UP000242254"/>
    </source>
</evidence>
<dbReference type="InterPro" id="IPR026960">
    <property type="entry name" value="RVT-Znf"/>
</dbReference>
<name>A0A2G4SHC8_RHIZD</name>
<evidence type="ECO:0000313" key="2">
    <source>
        <dbReference type="EMBL" id="PHZ08175.1"/>
    </source>
</evidence>
<dbReference type="RefSeq" id="XP_023461883.1">
    <property type="nucleotide sequence ID" value="XM_023614172.1"/>
</dbReference>
<dbReference type="AlphaFoldDB" id="A0A2G4SHC8"/>
<reference evidence="2 3" key="1">
    <citation type="journal article" date="2016" name="Proc. Natl. Acad. Sci. U.S.A.">
        <title>Lipid metabolic changes in an early divergent fungus govern the establishment of a mutualistic symbiosis with endobacteria.</title>
        <authorList>
            <person name="Lastovetsky O.A."/>
            <person name="Gaspar M.L."/>
            <person name="Mondo S.J."/>
            <person name="LaButti K.M."/>
            <person name="Sandor L."/>
            <person name="Grigoriev I.V."/>
            <person name="Henry S.A."/>
            <person name="Pawlowska T.E."/>
        </authorList>
    </citation>
    <scope>NUCLEOTIDE SEQUENCE [LARGE SCALE GENOMIC DNA]</scope>
    <source>
        <strain evidence="2 3">ATCC 52813</strain>
    </source>
</reference>
<gene>
    <name evidence="2" type="ORF">RHIMIDRAFT_295365</name>
</gene>
<dbReference type="STRING" id="1340429.A0A2G4SHC8"/>
<dbReference type="Proteomes" id="UP000242254">
    <property type="component" value="Unassembled WGS sequence"/>
</dbReference>
<protein>
    <recommendedName>
        <fullName evidence="1">Reverse transcriptase zinc-binding domain-containing protein</fullName>
    </recommendedName>
</protein>
<accession>A0A2G4SHC8</accession>